<dbReference type="PANTHER" id="PTHR43400:SF10">
    <property type="entry name" value="3-OXOSTEROID 1-DEHYDROGENASE"/>
    <property type="match status" value="1"/>
</dbReference>
<dbReference type="SUPFAM" id="SSF56425">
    <property type="entry name" value="Succinate dehydrogenase/fumarate reductase flavoprotein, catalytic domain"/>
    <property type="match status" value="1"/>
</dbReference>
<dbReference type="PANTHER" id="PTHR43400">
    <property type="entry name" value="FUMARATE REDUCTASE"/>
    <property type="match status" value="1"/>
</dbReference>
<dbReference type="Gene3D" id="3.90.700.10">
    <property type="entry name" value="Succinate dehydrogenase/fumarate reductase flavoprotein, catalytic domain"/>
    <property type="match status" value="1"/>
</dbReference>
<dbReference type="InterPro" id="IPR003953">
    <property type="entry name" value="FAD-dep_OxRdtase_2_FAD-bd"/>
</dbReference>
<accession>A0A227KAR9</accession>
<feature type="domain" description="FAD-dependent oxidoreductase 2 FAD-binding" evidence="5">
    <location>
        <begin position="63"/>
        <end position="491"/>
    </location>
</feature>
<name>A0A227KAR9_9BURK</name>
<dbReference type="InterPro" id="IPR027477">
    <property type="entry name" value="Succ_DH/fumarate_Rdtase_cat_sf"/>
</dbReference>
<dbReference type="Gene3D" id="3.50.50.60">
    <property type="entry name" value="FAD/NAD(P)-binding domain"/>
    <property type="match status" value="1"/>
</dbReference>
<dbReference type="GO" id="GO:0016491">
    <property type="term" value="F:oxidoreductase activity"/>
    <property type="evidence" value="ECO:0007669"/>
    <property type="project" value="UniProtKB-KW"/>
</dbReference>
<dbReference type="SUPFAM" id="SSF51905">
    <property type="entry name" value="FAD/NAD(P)-binding domain"/>
    <property type="match status" value="1"/>
</dbReference>
<evidence type="ECO:0000313" key="6">
    <source>
        <dbReference type="EMBL" id="OXE44349.1"/>
    </source>
</evidence>
<sequence length="512" mass="55288">MKYKSSFLFQKQCFYQGKLMSSILRRKFLASSAAVLGVFSLNQNIAAEPVKEQAKKDNSEKFDFVVIGAGAAGLAAAIEAKQAGASTVLLEKAPRPDGNTMYASGTLCAFSSREQKGLGDTLEKFVNDQMHETQGMGDRDAIEAFALESGPAIDWLIDIGTPLKLKKDLPHPKLSRQFYMTTDGTTGGSILMRRMLAVAKKIGLPIHVNTKAYELITNDNGRVIGVKTRGPNGFKIYWAEKGVMIATGGFSANEEMRTMYMGPWAANLKIRGSLRNTGENIMMTRPLGAKLVNMTEFYAGPIVPETHANPARVSNSAYGMIVGKDGKRCVDESLGQAMRSKLLPQVTPDNRTFIICDIKTNDEDNILTKLLDRFKRLNSPVYEANTIEELADKAGINKANLVNSVKVFNKAISEGKGPSLVPPHNRKKAHPIATAPFYAIPMSGGIAATFGGPKINKHAQVVDVDDKPIPGLYAAGNASGGLWYAEDIAGSQISSGIAMGRIGARHAINTAK</sequence>
<keyword evidence="3" id="KW-0274">FAD</keyword>
<dbReference type="Proteomes" id="UP000214610">
    <property type="component" value="Unassembled WGS sequence"/>
</dbReference>
<keyword evidence="4" id="KW-0560">Oxidoreductase</keyword>
<dbReference type="EMBL" id="NHMP01000013">
    <property type="protein sequence ID" value="OXE44349.1"/>
    <property type="molecule type" value="Genomic_DNA"/>
</dbReference>
<keyword evidence="7" id="KW-1185">Reference proteome</keyword>
<gene>
    <name evidence="6" type="ORF">ADH67_12555</name>
</gene>
<evidence type="ECO:0000256" key="3">
    <source>
        <dbReference type="ARBA" id="ARBA00022827"/>
    </source>
</evidence>
<dbReference type="PRINTS" id="PR00368">
    <property type="entry name" value="FADPNR"/>
</dbReference>
<proteinExistence type="predicted"/>
<comment type="cofactor">
    <cofactor evidence="1">
        <name>FAD</name>
        <dbReference type="ChEBI" id="CHEBI:57692"/>
    </cofactor>
</comment>
<organism evidence="6 7">
    <name type="scientific">Turicimonas muris</name>
    <dbReference type="NCBI Taxonomy" id="1796652"/>
    <lineage>
        <taxon>Bacteria</taxon>
        <taxon>Pseudomonadati</taxon>
        <taxon>Pseudomonadota</taxon>
        <taxon>Betaproteobacteria</taxon>
        <taxon>Burkholderiales</taxon>
        <taxon>Sutterellaceae</taxon>
        <taxon>Turicimonas</taxon>
    </lineage>
</organism>
<evidence type="ECO:0000256" key="4">
    <source>
        <dbReference type="ARBA" id="ARBA00023002"/>
    </source>
</evidence>
<dbReference type="GO" id="GO:0008202">
    <property type="term" value="P:steroid metabolic process"/>
    <property type="evidence" value="ECO:0007669"/>
    <property type="project" value="UniProtKB-ARBA"/>
</dbReference>
<keyword evidence="2" id="KW-0285">Flavoprotein</keyword>
<dbReference type="Pfam" id="PF00890">
    <property type="entry name" value="FAD_binding_2"/>
    <property type="match status" value="1"/>
</dbReference>
<comment type="caution">
    <text evidence="6">The sequence shown here is derived from an EMBL/GenBank/DDBJ whole genome shotgun (WGS) entry which is preliminary data.</text>
</comment>
<evidence type="ECO:0000313" key="7">
    <source>
        <dbReference type="Proteomes" id="UP000214610"/>
    </source>
</evidence>
<dbReference type="InterPro" id="IPR050315">
    <property type="entry name" value="FAD-oxidoreductase_2"/>
</dbReference>
<protein>
    <recommendedName>
        <fullName evidence="5">FAD-dependent oxidoreductase 2 FAD-binding domain-containing protein</fullName>
    </recommendedName>
</protein>
<dbReference type="InterPro" id="IPR036188">
    <property type="entry name" value="FAD/NAD-bd_sf"/>
</dbReference>
<evidence type="ECO:0000259" key="5">
    <source>
        <dbReference type="Pfam" id="PF00890"/>
    </source>
</evidence>
<reference evidence="7" key="1">
    <citation type="submission" date="2017-05" db="EMBL/GenBank/DDBJ databases">
        <title>Improved OligoMM genomes.</title>
        <authorList>
            <person name="Garzetti D."/>
        </authorList>
    </citation>
    <scope>NUCLEOTIDE SEQUENCE [LARGE SCALE GENOMIC DNA]</scope>
    <source>
        <strain evidence="7">YL45</strain>
    </source>
</reference>
<evidence type="ECO:0000256" key="2">
    <source>
        <dbReference type="ARBA" id="ARBA00022630"/>
    </source>
</evidence>
<dbReference type="AlphaFoldDB" id="A0A227KAR9"/>
<evidence type="ECO:0000256" key="1">
    <source>
        <dbReference type="ARBA" id="ARBA00001974"/>
    </source>
</evidence>